<organism evidence="1">
    <name type="scientific">uncultured Sulfurovum sp</name>
    <dbReference type="NCBI Taxonomy" id="269237"/>
    <lineage>
        <taxon>Bacteria</taxon>
        <taxon>Pseudomonadati</taxon>
        <taxon>Campylobacterota</taxon>
        <taxon>Epsilonproteobacteria</taxon>
        <taxon>Campylobacterales</taxon>
        <taxon>Sulfurovaceae</taxon>
        <taxon>Sulfurovum</taxon>
        <taxon>environmental samples</taxon>
    </lineage>
</organism>
<evidence type="ECO:0000313" key="1">
    <source>
        <dbReference type="EMBL" id="CAA6810407.1"/>
    </source>
</evidence>
<dbReference type="AlphaFoldDB" id="A0A6S6T168"/>
<name>A0A6S6T168_9BACT</name>
<protein>
    <submittedName>
        <fullName evidence="1">Uncharacterized protein</fullName>
    </submittedName>
</protein>
<accession>A0A6S6T168</accession>
<dbReference type="EMBL" id="CACVAP010000060">
    <property type="protein sequence ID" value="CAA6810407.1"/>
    <property type="molecule type" value="Genomic_DNA"/>
</dbReference>
<sequence>MLKIRREKLIKKDNKYYYNNELFNGVIFFTKDSIIKIKKICKNGQIVSDYLNKYFDNNFILHIDKDTLEIPNPKIYRNEIPRYYKGKPFTGVVYKFIDGFCIEETEYQNSAGADNIDYDEDKDYSGLTSLSYFKSGIIKEFKRKDKNFSQEFEWYENGNIKSINIGESTEACYTFGADLNFTEDGKIILLYLDEYFEEFKMIEEKVKFKILLTKNALLDMQLADSISLHGEDIDDDFLNEYLHKGKLEFIKEISFSETSINEKGYEVLLKIPNLRKVHMRGYRLPFKVIDVLKEQGIEVKTSMV</sequence>
<gene>
    <name evidence="1" type="ORF">HELGO_WM18167</name>
</gene>
<reference evidence="1" key="1">
    <citation type="submission" date="2020-01" db="EMBL/GenBank/DDBJ databases">
        <authorList>
            <person name="Meier V. D."/>
            <person name="Meier V D."/>
        </authorList>
    </citation>
    <scope>NUCLEOTIDE SEQUENCE</scope>
    <source>
        <strain evidence="1">HLG_WM_MAG_06</strain>
    </source>
</reference>
<proteinExistence type="predicted"/>